<protein>
    <submittedName>
        <fullName evidence="2">Alpha/beta fold hydrolase</fullName>
    </submittedName>
</protein>
<dbReference type="Gene3D" id="3.40.50.1820">
    <property type="entry name" value="alpha/beta hydrolase"/>
    <property type="match status" value="1"/>
</dbReference>
<dbReference type="InterPro" id="IPR000073">
    <property type="entry name" value="AB_hydrolase_1"/>
</dbReference>
<comment type="caution">
    <text evidence="2">The sequence shown here is derived from an EMBL/GenBank/DDBJ whole genome shotgun (WGS) entry which is preliminary data.</text>
</comment>
<dbReference type="EMBL" id="JBHTBJ010000018">
    <property type="protein sequence ID" value="MFC7276994.1"/>
    <property type="molecule type" value="Genomic_DNA"/>
</dbReference>
<proteinExistence type="predicted"/>
<evidence type="ECO:0000313" key="3">
    <source>
        <dbReference type="Proteomes" id="UP001596548"/>
    </source>
</evidence>
<sequence length="269" mass="29456">MDFFRAADDTKIAFHRRGEGPPLICVPGGPMRAGAYLGGMGGLDAHRTLIQLDPRGTGASDTPADPATYDCRLLAEDIEALRLHLGLDRLDLAGHSAGAAVAVHYAARHPHRIAHLALLNPSPRVINLEITNEDRREIALLRRDEPWFPAAYAALERIWSGTQTDADWSAIDPFNYGRWDESARADAAIERNEKAAALYYGTSSAPDLFGVFAPVLLITGEYDLQIPPRRLRSYAAKFPNATQAVAPAAAHTTWLDTPEWFVSTMTAFL</sequence>
<dbReference type="Pfam" id="PF00561">
    <property type="entry name" value="Abhydrolase_1"/>
    <property type="match status" value="1"/>
</dbReference>
<keyword evidence="2" id="KW-0378">Hydrolase</keyword>
<evidence type="ECO:0000313" key="2">
    <source>
        <dbReference type="EMBL" id="MFC7276994.1"/>
    </source>
</evidence>
<feature type="domain" description="AB hydrolase-1" evidence="1">
    <location>
        <begin position="21"/>
        <end position="253"/>
    </location>
</feature>
<evidence type="ECO:0000259" key="1">
    <source>
        <dbReference type="Pfam" id="PF00561"/>
    </source>
</evidence>
<dbReference type="GO" id="GO:0016787">
    <property type="term" value="F:hydrolase activity"/>
    <property type="evidence" value="ECO:0007669"/>
    <property type="project" value="UniProtKB-KW"/>
</dbReference>
<accession>A0ABW2HVS9</accession>
<dbReference type="InterPro" id="IPR029058">
    <property type="entry name" value="AB_hydrolase_fold"/>
</dbReference>
<organism evidence="2 3">
    <name type="scientific">Paractinoplanes rhizophilus</name>
    <dbReference type="NCBI Taxonomy" id="1416877"/>
    <lineage>
        <taxon>Bacteria</taxon>
        <taxon>Bacillati</taxon>
        <taxon>Actinomycetota</taxon>
        <taxon>Actinomycetes</taxon>
        <taxon>Micromonosporales</taxon>
        <taxon>Micromonosporaceae</taxon>
        <taxon>Paractinoplanes</taxon>
    </lineage>
</organism>
<name>A0ABW2HVS9_9ACTN</name>
<reference evidence="3" key="1">
    <citation type="journal article" date="2019" name="Int. J. Syst. Evol. Microbiol.">
        <title>The Global Catalogue of Microorganisms (GCM) 10K type strain sequencing project: providing services to taxonomists for standard genome sequencing and annotation.</title>
        <authorList>
            <consortium name="The Broad Institute Genomics Platform"/>
            <consortium name="The Broad Institute Genome Sequencing Center for Infectious Disease"/>
            <person name="Wu L."/>
            <person name="Ma J."/>
        </authorList>
    </citation>
    <scope>NUCLEOTIDE SEQUENCE [LARGE SCALE GENOMIC DNA]</scope>
    <source>
        <strain evidence="3">XZYJT-10</strain>
    </source>
</reference>
<gene>
    <name evidence="2" type="ORF">ACFQS1_23630</name>
</gene>
<dbReference type="Proteomes" id="UP001596548">
    <property type="component" value="Unassembled WGS sequence"/>
</dbReference>
<keyword evidence="3" id="KW-1185">Reference proteome</keyword>
<dbReference type="SUPFAM" id="SSF53474">
    <property type="entry name" value="alpha/beta-Hydrolases"/>
    <property type="match status" value="1"/>
</dbReference>
<dbReference type="PRINTS" id="PR00111">
    <property type="entry name" value="ABHYDROLASE"/>
</dbReference>
<dbReference type="PANTHER" id="PTHR43798">
    <property type="entry name" value="MONOACYLGLYCEROL LIPASE"/>
    <property type="match status" value="1"/>
</dbReference>
<dbReference type="RefSeq" id="WP_378972005.1">
    <property type="nucleotide sequence ID" value="NZ_JBHTBJ010000018.1"/>
</dbReference>
<dbReference type="PANTHER" id="PTHR43798:SF33">
    <property type="entry name" value="HYDROLASE, PUTATIVE (AFU_ORTHOLOGUE AFUA_2G14860)-RELATED"/>
    <property type="match status" value="1"/>
</dbReference>
<dbReference type="InterPro" id="IPR050266">
    <property type="entry name" value="AB_hydrolase_sf"/>
</dbReference>